<keyword evidence="1" id="KW-1133">Transmembrane helix</keyword>
<reference evidence="3" key="1">
    <citation type="journal article" date="2019" name="Int. J. Syst. Evol. Microbiol.">
        <title>The Global Catalogue of Microorganisms (GCM) 10K type strain sequencing project: providing services to taxonomists for standard genome sequencing and annotation.</title>
        <authorList>
            <consortium name="The Broad Institute Genomics Platform"/>
            <consortium name="The Broad Institute Genome Sequencing Center for Infectious Disease"/>
            <person name="Wu L."/>
            <person name="Ma J."/>
        </authorList>
    </citation>
    <scope>NUCLEOTIDE SEQUENCE [LARGE SCALE GENOMIC DNA]</scope>
    <source>
        <strain evidence="3">JCM 12140</strain>
    </source>
</reference>
<evidence type="ECO:0000256" key="1">
    <source>
        <dbReference type="SAM" id="Phobius"/>
    </source>
</evidence>
<keyword evidence="1" id="KW-0812">Transmembrane</keyword>
<dbReference type="RefSeq" id="WP_239539876.1">
    <property type="nucleotide sequence ID" value="NZ_BAAAJX010000002.1"/>
</dbReference>
<dbReference type="Proteomes" id="UP001501742">
    <property type="component" value="Unassembled WGS sequence"/>
</dbReference>
<keyword evidence="3" id="KW-1185">Reference proteome</keyword>
<evidence type="ECO:0000313" key="3">
    <source>
        <dbReference type="Proteomes" id="UP001501742"/>
    </source>
</evidence>
<feature type="transmembrane region" description="Helical" evidence="1">
    <location>
        <begin position="64"/>
        <end position="86"/>
    </location>
</feature>
<keyword evidence="1" id="KW-0472">Membrane</keyword>
<dbReference type="EMBL" id="BAAAJX010000002">
    <property type="protein sequence ID" value="GAA1491984.1"/>
    <property type="molecule type" value="Genomic_DNA"/>
</dbReference>
<accession>A0ABP4K325</accession>
<feature type="transmembrane region" description="Helical" evidence="1">
    <location>
        <begin position="21"/>
        <end position="52"/>
    </location>
</feature>
<name>A0ABP4K325_9MICO</name>
<gene>
    <name evidence="2" type="ORF">GCM10009627_03300</name>
</gene>
<feature type="transmembrane region" description="Helical" evidence="1">
    <location>
        <begin position="98"/>
        <end position="119"/>
    </location>
</feature>
<comment type="caution">
    <text evidence="2">The sequence shown here is derived from an EMBL/GenBank/DDBJ whole genome shotgun (WGS) entry which is preliminary data.</text>
</comment>
<protein>
    <recommendedName>
        <fullName evidence="4">MFS transporter permease</fullName>
    </recommendedName>
</protein>
<evidence type="ECO:0000313" key="2">
    <source>
        <dbReference type="EMBL" id="GAA1491984.1"/>
    </source>
</evidence>
<sequence>MSAWAERRIRRQVAATRPRPRGVWVASGVGLVAVLLLGIGAFLPLVGFLAGITGTTAGLVPFPFLRVTLVTLVGAVVVLALLLLAVTRRHSATAWTAVVLALLATVGVTLFPLVAVAIGSADRAGDVWPVVSGLWSRFVG</sequence>
<evidence type="ECO:0008006" key="4">
    <source>
        <dbReference type="Google" id="ProtNLM"/>
    </source>
</evidence>
<organism evidence="2 3">
    <name type="scientific">Curtobacterium herbarum</name>
    <dbReference type="NCBI Taxonomy" id="150122"/>
    <lineage>
        <taxon>Bacteria</taxon>
        <taxon>Bacillati</taxon>
        <taxon>Actinomycetota</taxon>
        <taxon>Actinomycetes</taxon>
        <taxon>Micrococcales</taxon>
        <taxon>Microbacteriaceae</taxon>
        <taxon>Curtobacterium</taxon>
    </lineage>
</organism>
<proteinExistence type="predicted"/>